<dbReference type="EMBL" id="JAULJQ010000008">
    <property type="protein sequence ID" value="MDO2409815.1"/>
    <property type="molecule type" value="Genomic_DNA"/>
</dbReference>
<keyword evidence="2" id="KW-1185">Reference proteome</keyword>
<organism evidence="1 2">
    <name type="scientific">Campylobacter magnus</name>
    <dbReference type="NCBI Taxonomy" id="3026462"/>
    <lineage>
        <taxon>Bacteria</taxon>
        <taxon>Pseudomonadati</taxon>
        <taxon>Campylobacterota</taxon>
        <taxon>Epsilonproteobacteria</taxon>
        <taxon>Campylobacterales</taxon>
        <taxon>Campylobacteraceae</taxon>
        <taxon>Campylobacter</taxon>
    </lineage>
</organism>
<accession>A0ABT8T8M4</accession>
<dbReference type="Proteomes" id="UP001171111">
    <property type="component" value="Unassembled WGS sequence"/>
</dbReference>
<reference evidence="1 2" key="1">
    <citation type="submission" date="2023-06" db="EMBL/GenBank/DDBJ databases">
        <title>Campylobacter magnum sp. nov., isolated from cecal contents of domestic pigs (Sus scrofa domesticus).</title>
        <authorList>
            <person name="Papic B."/>
            <person name="Gruntar I."/>
        </authorList>
    </citation>
    <scope>NUCLEOTIDE SEQUENCE [LARGE SCALE GENOMIC DNA]</scope>
    <source>
        <strain evidence="2">34484-21</strain>
    </source>
</reference>
<protein>
    <submittedName>
        <fullName evidence="1">Uncharacterized protein</fullName>
    </submittedName>
</protein>
<sequence>MLGLKIFIGNSRIPYVFLWLFAIPAFADGWVRLEKDGFTSRLENFSYRYFIATGELKDSLCKVYIDGILNISGVNKKSNIKLDIFGLNLKIEGKFDENKNLRLNLSNGVTIASHQDVNNNTQIIISDGTKMIIRKDAKQNLYINSNAAPMYELAIICAYLAK</sequence>
<comment type="caution">
    <text evidence="1">The sequence shown here is derived from an EMBL/GenBank/DDBJ whole genome shotgun (WGS) entry which is preliminary data.</text>
</comment>
<proteinExistence type="predicted"/>
<name>A0ABT8T8M4_9BACT</name>
<evidence type="ECO:0000313" key="1">
    <source>
        <dbReference type="EMBL" id="MDO2409815.1"/>
    </source>
</evidence>
<evidence type="ECO:0000313" key="2">
    <source>
        <dbReference type="Proteomes" id="UP001171111"/>
    </source>
</evidence>
<gene>
    <name evidence="1" type="ORF">Q2362_06855</name>
</gene>
<dbReference type="RefSeq" id="WP_302244597.1">
    <property type="nucleotide sequence ID" value="NZ_JAULJQ010000008.1"/>
</dbReference>